<dbReference type="GO" id="GO:0012505">
    <property type="term" value="C:endomembrane system"/>
    <property type="evidence" value="ECO:0007669"/>
    <property type="project" value="UniProtKB-SubCell"/>
</dbReference>
<evidence type="ECO:0000256" key="3">
    <source>
        <dbReference type="ARBA" id="ARBA00022989"/>
    </source>
</evidence>
<dbReference type="Proteomes" id="UP000184418">
    <property type="component" value="Unassembled WGS sequence"/>
</dbReference>
<dbReference type="EMBL" id="FQYN01000001">
    <property type="protein sequence ID" value="SHI32411.1"/>
    <property type="molecule type" value="Genomic_DNA"/>
</dbReference>
<dbReference type="AlphaFoldDB" id="A0A1M6A7H1"/>
<keyword evidence="9" id="KW-1185">Reference proteome</keyword>
<evidence type="ECO:0000256" key="1">
    <source>
        <dbReference type="ARBA" id="ARBA00004127"/>
    </source>
</evidence>
<sequence>MDTQNPKGENVASSAIFKKFLGKAEEYIKKPTRLKQLLTDAYQKASDKKDVGSLAHEAWETMQTLFRLIRSSASGEYAGLPTPTIVAAVAVVIYFLSPIDLIPDFIPVLGLLDDIALVAWFSSTVKDELEKFTEWEKTHVSVVSNPDHTATEATFASMTDQSAKTTSPAATSPIAAAKATETTESAKHGATTDLHSAPKKPSDTDSGISSPDSSNPNPSRTGPTDPAPKTDVAPHADVAANTTDSSRTRHDGAADTGGNVR</sequence>
<proteinExistence type="predicted"/>
<organism evidence="8 9">
    <name type="scientific">Hymenobacter daecheongensis DSM 21074</name>
    <dbReference type="NCBI Taxonomy" id="1121955"/>
    <lineage>
        <taxon>Bacteria</taxon>
        <taxon>Pseudomonadati</taxon>
        <taxon>Bacteroidota</taxon>
        <taxon>Cytophagia</taxon>
        <taxon>Cytophagales</taxon>
        <taxon>Hymenobacteraceae</taxon>
        <taxon>Hymenobacter</taxon>
    </lineage>
</organism>
<evidence type="ECO:0000256" key="2">
    <source>
        <dbReference type="ARBA" id="ARBA00022692"/>
    </source>
</evidence>
<name>A0A1M6A7H1_9BACT</name>
<keyword evidence="4 6" id="KW-0472">Membrane</keyword>
<protein>
    <submittedName>
        <fullName evidence="8">Uncharacterized membrane protein YkvA, DUF1232 family</fullName>
    </submittedName>
</protein>
<feature type="domain" description="DUF1232" evidence="7">
    <location>
        <begin position="85"/>
        <end position="120"/>
    </location>
</feature>
<comment type="subcellular location">
    <subcellularLocation>
        <location evidence="1">Endomembrane system</location>
        <topology evidence="1">Multi-pass membrane protein</topology>
    </subcellularLocation>
</comment>
<keyword evidence="3 6" id="KW-1133">Transmembrane helix</keyword>
<feature type="transmembrane region" description="Helical" evidence="6">
    <location>
        <begin position="77"/>
        <end position="96"/>
    </location>
</feature>
<gene>
    <name evidence="8" type="ORF">SAMN02745146_0532</name>
</gene>
<keyword evidence="2 6" id="KW-0812">Transmembrane</keyword>
<evidence type="ECO:0000259" key="7">
    <source>
        <dbReference type="Pfam" id="PF06803"/>
    </source>
</evidence>
<dbReference type="InterPro" id="IPR010652">
    <property type="entry name" value="DUF1232"/>
</dbReference>
<evidence type="ECO:0000256" key="6">
    <source>
        <dbReference type="SAM" id="Phobius"/>
    </source>
</evidence>
<dbReference type="Pfam" id="PF06803">
    <property type="entry name" value="DUF1232"/>
    <property type="match status" value="1"/>
</dbReference>
<evidence type="ECO:0000256" key="5">
    <source>
        <dbReference type="SAM" id="MobiDB-lite"/>
    </source>
</evidence>
<dbReference type="STRING" id="1121955.SAMN02745146_0532"/>
<feature type="compositionally biased region" description="Low complexity" evidence="5">
    <location>
        <begin position="204"/>
        <end position="219"/>
    </location>
</feature>
<accession>A0A1M6A7H1</accession>
<evidence type="ECO:0000313" key="9">
    <source>
        <dbReference type="Proteomes" id="UP000184418"/>
    </source>
</evidence>
<evidence type="ECO:0000313" key="8">
    <source>
        <dbReference type="EMBL" id="SHI32411.1"/>
    </source>
</evidence>
<feature type="region of interest" description="Disordered" evidence="5">
    <location>
        <begin position="157"/>
        <end position="261"/>
    </location>
</feature>
<feature type="compositionally biased region" description="Low complexity" evidence="5">
    <location>
        <begin position="162"/>
        <end position="183"/>
    </location>
</feature>
<reference evidence="8 9" key="1">
    <citation type="submission" date="2016-11" db="EMBL/GenBank/DDBJ databases">
        <authorList>
            <person name="Jaros S."/>
            <person name="Januszkiewicz K."/>
            <person name="Wedrychowicz H."/>
        </authorList>
    </citation>
    <scope>NUCLEOTIDE SEQUENCE [LARGE SCALE GENOMIC DNA]</scope>
    <source>
        <strain evidence="8 9">DSM 21074</strain>
    </source>
</reference>
<evidence type="ECO:0000256" key="4">
    <source>
        <dbReference type="ARBA" id="ARBA00023136"/>
    </source>
</evidence>